<keyword evidence="3" id="KW-1185">Reference proteome</keyword>
<dbReference type="Proteomes" id="UP001347796">
    <property type="component" value="Unassembled WGS sequence"/>
</dbReference>
<evidence type="ECO:0000256" key="1">
    <source>
        <dbReference type="SAM" id="SignalP"/>
    </source>
</evidence>
<keyword evidence="1" id="KW-0732">Signal</keyword>
<gene>
    <name evidence="2" type="ORF">SNE40_014586</name>
</gene>
<evidence type="ECO:0000313" key="3">
    <source>
        <dbReference type="Proteomes" id="UP001347796"/>
    </source>
</evidence>
<organism evidence="2 3">
    <name type="scientific">Patella caerulea</name>
    <name type="common">Rayed Mediterranean limpet</name>
    <dbReference type="NCBI Taxonomy" id="87958"/>
    <lineage>
        <taxon>Eukaryota</taxon>
        <taxon>Metazoa</taxon>
        <taxon>Spiralia</taxon>
        <taxon>Lophotrochozoa</taxon>
        <taxon>Mollusca</taxon>
        <taxon>Gastropoda</taxon>
        <taxon>Patellogastropoda</taxon>
        <taxon>Patelloidea</taxon>
        <taxon>Patellidae</taxon>
        <taxon>Patella</taxon>
    </lineage>
</organism>
<sequence length="336" mass="37488">MRSIFVSGVVVVVGTLLALVQALGAEKVLNPVLPVRPVPAAHSRQGKIALNSGARPAHPSIDNNKWNSLLPDSENLAVNTKISNYPPPQHRRSYEAPLFLGKRNSQHYSAFNQRLRRSASFADGDDSVEASGEFQQLSSKRGFDVPQFLGKRGYNIPQFVGKRYGIPQFVGKRYGIPQFVGKRKYDIPQFLGKRGYAAPQFVGRRAFGPPQFVGKRGFSAPQFVGKRGYSVPAFVGKRDSDIPSDNEKRGFDQPMFVGRRAYGVPSFVGKRGIDVPAFIGKRKEESFRDLLATLQAYREYRRLMQTDKRFEAPLFVGKRSDSTSSAESTEVNELQR</sequence>
<dbReference type="EMBL" id="JAZGQO010000010">
    <property type="protein sequence ID" value="KAK6176273.1"/>
    <property type="molecule type" value="Genomic_DNA"/>
</dbReference>
<evidence type="ECO:0000313" key="2">
    <source>
        <dbReference type="EMBL" id="KAK6176273.1"/>
    </source>
</evidence>
<accession>A0AAN8JLD8</accession>
<feature type="chain" id="PRO_5042938866" evidence="1">
    <location>
        <begin position="23"/>
        <end position="336"/>
    </location>
</feature>
<protein>
    <submittedName>
        <fullName evidence="2">Uncharacterized protein</fullName>
    </submittedName>
</protein>
<dbReference type="AlphaFoldDB" id="A0AAN8JLD8"/>
<reference evidence="2 3" key="1">
    <citation type="submission" date="2024-01" db="EMBL/GenBank/DDBJ databases">
        <title>The genome of the rayed Mediterranean limpet Patella caerulea (Linnaeus, 1758).</title>
        <authorList>
            <person name="Anh-Thu Weber A."/>
            <person name="Halstead-Nussloch G."/>
        </authorList>
    </citation>
    <scope>NUCLEOTIDE SEQUENCE [LARGE SCALE GENOMIC DNA]</scope>
    <source>
        <strain evidence="2">AATW-2023a</strain>
        <tissue evidence="2">Whole specimen</tissue>
    </source>
</reference>
<proteinExistence type="predicted"/>
<name>A0AAN8JLD8_PATCE</name>
<comment type="caution">
    <text evidence="2">The sequence shown here is derived from an EMBL/GenBank/DDBJ whole genome shotgun (WGS) entry which is preliminary data.</text>
</comment>
<feature type="signal peptide" evidence="1">
    <location>
        <begin position="1"/>
        <end position="22"/>
    </location>
</feature>